<dbReference type="PANTHER" id="PTHR48005:SF13">
    <property type="entry name" value="SERINE_THREONINE-PROTEIN KINASE DDB_G0278509-RELATED"/>
    <property type="match status" value="1"/>
</dbReference>
<evidence type="ECO:0000256" key="10">
    <source>
        <dbReference type="ARBA" id="ARBA00023134"/>
    </source>
</evidence>
<dbReference type="SMART" id="SM00364">
    <property type="entry name" value="LRR_BAC"/>
    <property type="match status" value="7"/>
</dbReference>
<keyword evidence="9 14" id="KW-0067">ATP-binding</keyword>
<dbReference type="Pfam" id="PF16095">
    <property type="entry name" value="COR-A"/>
    <property type="match status" value="1"/>
</dbReference>
<reference evidence="18" key="2">
    <citation type="submission" date="2025-08" db="UniProtKB">
        <authorList>
            <consortium name="Ensembl"/>
        </authorList>
    </citation>
    <scope>IDENTIFICATION</scope>
</reference>
<dbReference type="PROSITE" id="PS00108">
    <property type="entry name" value="PROTEIN_KINASE_ST"/>
    <property type="match status" value="1"/>
</dbReference>
<dbReference type="SUPFAM" id="SSF48371">
    <property type="entry name" value="ARM repeat"/>
    <property type="match status" value="2"/>
</dbReference>
<dbReference type="GeneTree" id="ENSGT00940000158267"/>
<dbReference type="RefSeq" id="XP_026220798.1">
    <property type="nucleotide sequence ID" value="XM_026365013.1"/>
</dbReference>
<dbReference type="InterPro" id="IPR051420">
    <property type="entry name" value="Ser_Thr_Kinases_DiverseReg"/>
</dbReference>
<evidence type="ECO:0000256" key="7">
    <source>
        <dbReference type="ARBA" id="ARBA00022741"/>
    </source>
</evidence>
<comment type="catalytic activity">
    <reaction evidence="11">
        <text>L-threonyl-[protein] + ATP = O-phospho-L-threonyl-[protein] + ADP + H(+)</text>
        <dbReference type="Rhea" id="RHEA:46608"/>
        <dbReference type="Rhea" id="RHEA-COMP:11060"/>
        <dbReference type="Rhea" id="RHEA-COMP:11605"/>
        <dbReference type="ChEBI" id="CHEBI:15378"/>
        <dbReference type="ChEBI" id="CHEBI:30013"/>
        <dbReference type="ChEBI" id="CHEBI:30616"/>
        <dbReference type="ChEBI" id="CHEBI:61977"/>
        <dbReference type="ChEBI" id="CHEBI:456216"/>
        <dbReference type="EC" id="2.7.11.1"/>
    </reaction>
</comment>
<dbReference type="RefSeq" id="XP_026220797.1">
    <property type="nucleotide sequence ID" value="XM_026365012.1"/>
</dbReference>
<dbReference type="Pfam" id="PF13855">
    <property type="entry name" value="LRR_8"/>
    <property type="match status" value="1"/>
</dbReference>
<dbReference type="FunFam" id="3.40.50.300:FF:000656">
    <property type="entry name" value="Leucine-rich repeat serine/threonine-protein kinase 2"/>
    <property type="match status" value="1"/>
</dbReference>
<dbReference type="GO" id="GO:0004674">
    <property type="term" value="F:protein serine/threonine kinase activity"/>
    <property type="evidence" value="ECO:0007669"/>
    <property type="project" value="UniProtKB-KW"/>
</dbReference>
<dbReference type="InterPro" id="IPR000719">
    <property type="entry name" value="Prot_kinase_dom"/>
</dbReference>
<evidence type="ECO:0000256" key="2">
    <source>
        <dbReference type="ARBA" id="ARBA00012513"/>
    </source>
</evidence>
<dbReference type="SUPFAM" id="SSF50978">
    <property type="entry name" value="WD40 repeat-like"/>
    <property type="match status" value="1"/>
</dbReference>
<dbReference type="InterPro" id="IPR056602">
    <property type="entry name" value="Beta-prop_LRRK2"/>
</dbReference>
<dbReference type="InterPro" id="IPR056593">
    <property type="entry name" value="ANK_LRRK2"/>
</dbReference>
<dbReference type="PROSITE" id="PS51450">
    <property type="entry name" value="LRR"/>
    <property type="match status" value="4"/>
</dbReference>
<organism evidence="18 19">
    <name type="scientific">Anabas testudineus</name>
    <name type="common">Climbing perch</name>
    <name type="synonym">Anthias testudineus</name>
    <dbReference type="NCBI Taxonomy" id="64144"/>
    <lineage>
        <taxon>Eukaryota</taxon>
        <taxon>Metazoa</taxon>
        <taxon>Chordata</taxon>
        <taxon>Craniata</taxon>
        <taxon>Vertebrata</taxon>
        <taxon>Euteleostomi</taxon>
        <taxon>Actinopterygii</taxon>
        <taxon>Neopterygii</taxon>
        <taxon>Teleostei</taxon>
        <taxon>Neoteleostei</taxon>
        <taxon>Acanthomorphata</taxon>
        <taxon>Anabantaria</taxon>
        <taxon>Anabantiformes</taxon>
        <taxon>Anabantoidei</taxon>
        <taxon>Anabantidae</taxon>
        <taxon>Anabas</taxon>
    </lineage>
</organism>
<dbReference type="InterPro" id="IPR011989">
    <property type="entry name" value="ARM-like"/>
</dbReference>
<dbReference type="SMART" id="SM00369">
    <property type="entry name" value="LRR_TYP"/>
    <property type="match status" value="7"/>
</dbReference>
<keyword evidence="3" id="KW-0723">Serine/threonine-protein kinase</keyword>
<evidence type="ECO:0000256" key="6">
    <source>
        <dbReference type="ARBA" id="ARBA00022737"/>
    </source>
</evidence>
<feature type="region of interest" description="Disordered" evidence="15">
    <location>
        <begin position="959"/>
        <end position="1019"/>
    </location>
</feature>
<evidence type="ECO:0000256" key="9">
    <source>
        <dbReference type="ARBA" id="ARBA00022840"/>
    </source>
</evidence>
<evidence type="ECO:0000256" key="5">
    <source>
        <dbReference type="ARBA" id="ARBA00022679"/>
    </source>
</evidence>
<evidence type="ECO:0000259" key="16">
    <source>
        <dbReference type="PROSITE" id="PS50011"/>
    </source>
</evidence>
<sequence length="2588" mass="289032">MLVSACRSPLRVCAPAAVAPWPPGSEGLERTPSLDCTCTTGRQLGTGLSKTMVNKEELEETLKKLVVRLKTPQEDRQLCTLIQIIQDLLFLAHTDCAVELFEDKDVHVPLMVVLSSYISSRGVQQVGWSLLCRLIEICPDTLDQLTRPLQAASDSELLEVHQQVLRVLSQYSTDCKVTMVGLRALALLLRSDTIPLLVLEEEEDVFGLVVHAMKRFPASEEVQLQGCGALQFLLERVSDAHLMEFVENQDHVVVLAAMQRFPDNPELLLQAMKVLLPLARPGSNVEILMSGGNRCYSLVIAAMDAFPEAEELQETACCLFRKFTLESYYNILVVNGVQRVAVRACQTFPNNATLQATALSCLADLTATIVQNKAVAEQGLEEGEEEENRGKEEVDDMGLGWMEVCCTALELHADEPAVQEAASWAIHSLLLHGAGVKNSEDEQDERTPVHRQLMVAMLLHSSSPSVFKAATSAIATLIAHNSKMRSLLLSSGLHVNLVEMMKRHSTSAEVSISACKLLNLLFEGRVASLDEANMAMSQILSTMKVHNFELGVQLEALRASLVFLCPDRRLREQGVSVADPDMADVSLKVLKNQCVLEGAHTLYLEALNRFISSLTIQKCGLKVLSALADCSGAVDLLCQQGAIDTVLHTLHMFTQEREIHYWGLTLLSYLVLKKKLSRMIVPVLASVVVASLVQFREDSELLLKCFQVALRMLDACSGAAAELQRQDFDRLIFQQLRDEVPDQTNSPLRKSMCLALCKMWCDSELHYSMLEKACKDGDTTMVECLIELGADINRKTKAESLIYQVCERGGPMELVELLLSRGAHEQHLRRALAVSVKRSDGPTVIQLLGRLGLDLNNNALCLGGFRLGRLDAAWLSPLLAERERTNSLRYNSKGMSLARYIQSLMLQRSKSASGPPRSITDPCLTSGYISDESDDSSFSFYSMEDSLFLNDDMESDGSDSVLGFLSPKPHNNSTEELRGGSFKKKQGRLRHASEESGLTENENTELGHRRHGRTGSIQKVLGSGENSAALLKEKERIHSLDLSGNELSSLSCLMDECLVQQQLWHLLRLDLSTNNLLEFPPALCQSLKNLTRLDLQGNQLQSLPVELLSLPSLSMLNVSRNCVGPLLTFDPLVTCPSLRQLNLSFNKITTFPYELGHAVDQLEELFMEGNSLTELSTPLCLPEIKLLDVSKNSVKNISPDFLTGCPKLETFNASMNTICSLSHLPSRVTTLKLANNHFTYVSEAVLDLPNLRSVDMRSNSIAVLPGPKFWASSNLRELMFSQNCITALDLSTPIYKWSRLEKLHLSDNKLTEIPPQIGLLEGMTSLDVSRNSGLRSFPDEMGRLGKLWDLPLDGLQLKLDLKLIGSKTKDIVRFLQQRLKKAVPFYQMKLIVVGNAGSGKTTLIQQLMKLKRSQLNSKGTAMGIDIHDWTIRERDKKKMVLNVWDFSGGEEFSCSHPHFLTSRALYLVVYNLSKGASEVDALKPWLFNIKAVAPLSPVILVGTHTDVSEHLQVKDCLSKIREELLNHQGFPAIRDYHMVSVWDDSDAMVKLRKAIAREVTSFKIQGQPVMGQLVPDSYVELQRRVLQERTRVSPEFPVLRHHELLQLVQESQLQLEEAELPHATHFLSEAGVLLHFDDPALQLQDLYFIDPQWLCNIVSQSCGLWEHPKGVVQCSEVEKFLFETKCFPKSHLTQFFKLLEKFQIALPFGDDQLLVPSCLSKQRPVIELPHSENSEVIVRLYEMPYFPMDYWSRQISRLLEVSSYLLCGREKVVRPNRIYWMRGIYLNWSPEAYCLVEDASVEQNASSFIRITVPSSRKGRVLLGQVVDHIDSVLEEWFPGLLNTDMLGSGEALLKKWALYSFDDRQERSKILLEDLFTFFDNDFLLVSSEDPRCTLPISQIAPDLVLSDQPAGTILDSEELEVDMSKENLLGDGGFGTVYRGVYKNEEVAVKIFNKHASDLYVHRLLRQELAVLSRLHHPSLVGLLAAGSSPQVLVMELAPRGSLDSLFEHENGSLNRKLQHRIALQVADGLRYLHSAMIIYRDLKPHNVLLFNLKTDSEIIAKITDYGIAQFCCSMGVRSSEGTPGFRAPEVARGNVIYNQQADVFSFGLLLYDLLTCGERISDGMKFPSEFDEIAVQGKLPDPVKHYGCSPWPGFQALMRDCLKERPQDRPTSAQVLDRLNSGEMLCLMRELVVPRTFNAECVIVSYSPSNSHRAWMGGGSSSKRFGSITTVDLNTNVVSTQKIDTSPVLCLVTVQIPDEVCDWMVAGTQSGSLVVLSTQDATTRHRLQSVTDAVTSLYFHKHSRHTQRKNYLLVGTANGILTVYEDSVLKQENGQPVKTVNVGNVNTPVMCLSQSGHPQDSRSVWAGCGTKFVSFTADYSVCKSIDTRPSLICQQQLSFCSDACVSRMAVDKYIYLSKVGTPTVEVWDKRSERMVDCIDCAHVIRHADSACKGRRGIEAALLSEAAPSWARVKSLLVQSAAALWIGTRGGHLLLVELFKHQTLQVIAPRCDSIRCITSALIETLNWKNVVLILGRRLPQDKSLFDEESVLMVWNSTLPMEVKDLNRHCEKREQIAAKLREQLHHN</sequence>
<dbReference type="GO" id="GO:0005524">
    <property type="term" value="F:ATP binding"/>
    <property type="evidence" value="ECO:0007669"/>
    <property type="project" value="UniProtKB-UniRule"/>
</dbReference>
<feature type="repeat" description="ANK" evidence="13">
    <location>
        <begin position="765"/>
        <end position="797"/>
    </location>
</feature>
<keyword evidence="7 14" id="KW-0547">Nucleotide-binding</keyword>
<dbReference type="InterPro" id="IPR056597">
    <property type="entry name" value="ARM_LRRK2"/>
</dbReference>
<dbReference type="Gene3D" id="1.25.10.10">
    <property type="entry name" value="Leucine-rich Repeat Variant"/>
    <property type="match status" value="2"/>
</dbReference>
<feature type="domain" description="Protein kinase" evidence="16">
    <location>
        <begin position="1925"/>
        <end position="2188"/>
    </location>
</feature>
<evidence type="ECO:0000256" key="3">
    <source>
        <dbReference type="ARBA" id="ARBA00022527"/>
    </source>
</evidence>
<dbReference type="FunFam" id="3.80.10.10:FF:000110">
    <property type="entry name" value="Leucine-rich repeat serine/threonine-protein kinase 2"/>
    <property type="match status" value="1"/>
</dbReference>
<dbReference type="PROSITE" id="PS00107">
    <property type="entry name" value="PROTEIN_KINASE_ATP"/>
    <property type="match status" value="1"/>
</dbReference>
<dbReference type="PROSITE" id="PS51424">
    <property type="entry name" value="ROC"/>
    <property type="match status" value="1"/>
</dbReference>
<dbReference type="SUPFAM" id="SSF52540">
    <property type="entry name" value="P-loop containing nucleoside triphosphate hydrolases"/>
    <property type="match status" value="1"/>
</dbReference>
<comment type="cofactor">
    <cofactor evidence="1">
        <name>Mg(2+)</name>
        <dbReference type="ChEBI" id="CHEBI:18420"/>
    </cofactor>
</comment>
<dbReference type="InterPro" id="IPR057263">
    <property type="entry name" value="COR-B"/>
</dbReference>
<feature type="domain" description="Roc" evidence="17">
    <location>
        <begin position="1381"/>
        <end position="1562"/>
    </location>
</feature>
<dbReference type="PROSITE" id="PS51419">
    <property type="entry name" value="RAB"/>
    <property type="match status" value="1"/>
</dbReference>
<evidence type="ECO:0000256" key="4">
    <source>
        <dbReference type="ARBA" id="ARBA00022614"/>
    </source>
</evidence>
<dbReference type="InterPro" id="IPR017441">
    <property type="entry name" value="Protein_kinase_ATP_BS"/>
</dbReference>
<keyword evidence="4" id="KW-0433">Leucine-rich repeat</keyword>
<evidence type="ECO:0000259" key="17">
    <source>
        <dbReference type="PROSITE" id="PS51424"/>
    </source>
</evidence>
<dbReference type="Pfam" id="PF23748">
    <property type="entry name" value="Beta-prop_LRRK2"/>
    <property type="match status" value="1"/>
</dbReference>
<evidence type="ECO:0000256" key="11">
    <source>
        <dbReference type="ARBA" id="ARBA00047899"/>
    </source>
</evidence>
<evidence type="ECO:0000256" key="8">
    <source>
        <dbReference type="ARBA" id="ARBA00022777"/>
    </source>
</evidence>
<dbReference type="Gene3D" id="1.10.510.10">
    <property type="entry name" value="Transferase(Phosphotransferase) domain 1"/>
    <property type="match status" value="1"/>
</dbReference>
<keyword evidence="13" id="KW-0040">ANK repeat</keyword>
<dbReference type="Gene3D" id="3.30.70.1390">
    <property type="entry name" value="ROC domain from the Parkinson's disease-associated leucine-rich repeat kinase 2"/>
    <property type="match status" value="1"/>
</dbReference>
<feature type="compositionally biased region" description="Basic residues" evidence="15">
    <location>
        <begin position="981"/>
        <end position="990"/>
    </location>
</feature>
<dbReference type="Pfam" id="PF25497">
    <property type="entry name" value="COR-B"/>
    <property type="match status" value="1"/>
</dbReference>
<evidence type="ECO:0000256" key="13">
    <source>
        <dbReference type="PROSITE-ProRule" id="PRU00023"/>
    </source>
</evidence>
<dbReference type="PROSITE" id="PS50088">
    <property type="entry name" value="ANK_REPEAT"/>
    <property type="match status" value="1"/>
</dbReference>
<dbReference type="InterPro" id="IPR032675">
    <property type="entry name" value="LRR_dom_sf"/>
</dbReference>
<dbReference type="InterPro" id="IPR036322">
    <property type="entry name" value="WD40_repeat_dom_sf"/>
</dbReference>
<dbReference type="InterPro" id="IPR027417">
    <property type="entry name" value="P-loop_NTPase"/>
</dbReference>
<dbReference type="GO" id="GO:0005737">
    <property type="term" value="C:cytoplasm"/>
    <property type="evidence" value="ECO:0007669"/>
    <property type="project" value="UniProtKB-ARBA"/>
</dbReference>
<keyword evidence="10" id="KW-0342">GTP-binding</keyword>
<dbReference type="GeneID" id="113165480"/>
<dbReference type="InterPro" id="IPR001611">
    <property type="entry name" value="Leu-rich_rpt"/>
</dbReference>
<dbReference type="GO" id="GO:0005525">
    <property type="term" value="F:GTP binding"/>
    <property type="evidence" value="ECO:0007669"/>
    <property type="project" value="UniProtKB-KW"/>
</dbReference>
<dbReference type="InterPro" id="IPR016024">
    <property type="entry name" value="ARM-type_fold"/>
</dbReference>
<reference evidence="18 19" key="1">
    <citation type="submission" date="2021-04" db="EMBL/GenBank/DDBJ databases">
        <authorList>
            <consortium name="Wellcome Sanger Institute Data Sharing"/>
        </authorList>
    </citation>
    <scope>NUCLEOTIDE SEQUENCE [LARGE SCALE GENOMIC DNA]</scope>
</reference>
<dbReference type="Gene3D" id="3.80.10.10">
    <property type="entry name" value="Ribonuclease Inhibitor"/>
    <property type="match status" value="2"/>
</dbReference>
<dbReference type="PROSITE" id="PS50011">
    <property type="entry name" value="PROTEIN_KINASE_DOM"/>
    <property type="match status" value="1"/>
</dbReference>
<dbReference type="FunFam" id="1.10.510.10:FF:001216">
    <property type="entry name" value="Leucine-rich repeat kinase 2"/>
    <property type="match status" value="1"/>
</dbReference>
<evidence type="ECO:0000256" key="12">
    <source>
        <dbReference type="ARBA" id="ARBA00048679"/>
    </source>
</evidence>
<reference evidence="18" key="3">
    <citation type="submission" date="2025-09" db="UniProtKB">
        <authorList>
            <consortium name="Ensembl"/>
        </authorList>
    </citation>
    <scope>IDENTIFICATION</scope>
</reference>
<dbReference type="SUPFAM" id="SSF48403">
    <property type="entry name" value="Ankyrin repeat"/>
    <property type="match status" value="1"/>
</dbReference>
<dbReference type="InterPro" id="IPR015943">
    <property type="entry name" value="WD40/YVTN_repeat-like_dom_sf"/>
</dbReference>
<protein>
    <recommendedName>
        <fullName evidence="2">non-specific serine/threonine protein kinase</fullName>
        <ecNumber evidence="2">2.7.11.1</ecNumber>
    </recommendedName>
</protein>
<dbReference type="InterPro" id="IPR002110">
    <property type="entry name" value="Ankyrin_rpt"/>
</dbReference>
<dbReference type="Gene3D" id="3.40.50.300">
    <property type="entry name" value="P-loop containing nucleotide triphosphate hydrolases"/>
    <property type="match status" value="1"/>
</dbReference>
<dbReference type="Pfam" id="PF23744">
    <property type="entry name" value="ARM_LRRK2"/>
    <property type="match status" value="1"/>
</dbReference>
<dbReference type="SMART" id="SM00220">
    <property type="entry name" value="S_TKc"/>
    <property type="match status" value="1"/>
</dbReference>
<dbReference type="InterPro" id="IPR020859">
    <property type="entry name" value="ROC"/>
</dbReference>
<dbReference type="PANTHER" id="PTHR48005">
    <property type="entry name" value="LEUCINE RICH REPEAT KINASE 2"/>
    <property type="match status" value="1"/>
</dbReference>
<dbReference type="Pfam" id="PF08477">
    <property type="entry name" value="Roc"/>
    <property type="match status" value="1"/>
</dbReference>
<dbReference type="GO" id="GO:0009966">
    <property type="term" value="P:regulation of signal transduction"/>
    <property type="evidence" value="ECO:0007669"/>
    <property type="project" value="UniProtKB-ARBA"/>
</dbReference>
<dbReference type="Pfam" id="PF00069">
    <property type="entry name" value="Pkinase"/>
    <property type="match status" value="1"/>
</dbReference>
<gene>
    <name evidence="18" type="primary">LRRK2</name>
</gene>
<evidence type="ECO:0000313" key="18">
    <source>
        <dbReference type="Ensembl" id="ENSATEP00000074616.1"/>
    </source>
</evidence>
<dbReference type="EC" id="2.7.11.1" evidence="2"/>
<evidence type="ECO:0000256" key="14">
    <source>
        <dbReference type="PROSITE-ProRule" id="PRU10141"/>
    </source>
</evidence>
<dbReference type="InterPro" id="IPR005225">
    <property type="entry name" value="Small_GTP-bd"/>
</dbReference>
<evidence type="ECO:0000313" key="19">
    <source>
        <dbReference type="Proteomes" id="UP000265040"/>
    </source>
</evidence>
<evidence type="ECO:0000256" key="1">
    <source>
        <dbReference type="ARBA" id="ARBA00001946"/>
    </source>
</evidence>
<dbReference type="InterPro" id="IPR036770">
    <property type="entry name" value="Ankyrin_rpt-contain_sf"/>
</dbReference>
<proteinExistence type="predicted"/>
<dbReference type="InterPro" id="IPR032171">
    <property type="entry name" value="COR-A"/>
</dbReference>
<dbReference type="Pfam" id="PF23745">
    <property type="entry name" value="ANK_LRRK2"/>
    <property type="match status" value="1"/>
</dbReference>
<keyword evidence="8" id="KW-0418">Kinase</keyword>
<dbReference type="InterPro" id="IPR011009">
    <property type="entry name" value="Kinase-like_dom_sf"/>
</dbReference>
<name>A0AAQ6IIM7_ANATE</name>
<comment type="catalytic activity">
    <reaction evidence="12">
        <text>L-seryl-[protein] + ATP = O-phospho-L-seryl-[protein] + ADP + H(+)</text>
        <dbReference type="Rhea" id="RHEA:17989"/>
        <dbReference type="Rhea" id="RHEA-COMP:9863"/>
        <dbReference type="Rhea" id="RHEA-COMP:11604"/>
        <dbReference type="ChEBI" id="CHEBI:15378"/>
        <dbReference type="ChEBI" id="CHEBI:29999"/>
        <dbReference type="ChEBI" id="CHEBI:30616"/>
        <dbReference type="ChEBI" id="CHEBI:83421"/>
        <dbReference type="ChEBI" id="CHEBI:456216"/>
        <dbReference type="EC" id="2.7.11.1"/>
    </reaction>
</comment>
<dbReference type="Proteomes" id="UP000265040">
    <property type="component" value="Chromosome 6"/>
</dbReference>
<dbReference type="InterPro" id="IPR008271">
    <property type="entry name" value="Ser/Thr_kinase_AS"/>
</dbReference>
<dbReference type="GO" id="GO:0007154">
    <property type="term" value="P:cell communication"/>
    <property type="evidence" value="ECO:0007669"/>
    <property type="project" value="UniProtKB-ARBA"/>
</dbReference>
<dbReference type="SUPFAM" id="SSF56112">
    <property type="entry name" value="Protein kinase-like (PK-like)"/>
    <property type="match status" value="1"/>
</dbReference>
<dbReference type="SUPFAM" id="SSF52058">
    <property type="entry name" value="L domain-like"/>
    <property type="match status" value="1"/>
</dbReference>
<dbReference type="NCBIfam" id="TIGR00231">
    <property type="entry name" value="small_GTP"/>
    <property type="match status" value="1"/>
</dbReference>
<dbReference type="InterPro" id="IPR003591">
    <property type="entry name" value="Leu-rich_rpt_typical-subtyp"/>
</dbReference>
<keyword evidence="5" id="KW-0808">Transferase</keyword>
<dbReference type="Ensembl" id="ENSATET00000073671.1">
    <property type="protein sequence ID" value="ENSATEP00000074616.1"/>
    <property type="gene ID" value="ENSATEG00000002095.3"/>
</dbReference>
<keyword evidence="6" id="KW-0677">Repeat</keyword>
<dbReference type="Pfam" id="PF00560">
    <property type="entry name" value="LRR_1"/>
    <property type="match status" value="1"/>
</dbReference>
<accession>A0AAQ6IIM7</accession>
<feature type="binding site" evidence="14">
    <location>
        <position position="1952"/>
    </location>
    <ligand>
        <name>ATP</name>
        <dbReference type="ChEBI" id="CHEBI:30616"/>
    </ligand>
</feature>
<keyword evidence="19" id="KW-1185">Reference proteome</keyword>
<dbReference type="Gene3D" id="2.130.10.10">
    <property type="entry name" value="YVTN repeat-like/Quinoprotein amine dehydrogenase"/>
    <property type="match status" value="1"/>
</dbReference>
<dbReference type="PRINTS" id="PR00449">
    <property type="entry name" value="RASTRNSFRMNG"/>
</dbReference>
<evidence type="ECO:0000256" key="15">
    <source>
        <dbReference type="SAM" id="MobiDB-lite"/>
    </source>
</evidence>